<name>A0A7C8J9R3_ORBOL</name>
<evidence type="ECO:0000313" key="1">
    <source>
        <dbReference type="EMBL" id="KAF3078784.1"/>
    </source>
</evidence>
<organism evidence="1 2">
    <name type="scientific">Orbilia oligospora</name>
    <name type="common">Nematode-trapping fungus</name>
    <name type="synonym">Arthrobotrys oligospora</name>
    <dbReference type="NCBI Taxonomy" id="2813651"/>
    <lineage>
        <taxon>Eukaryota</taxon>
        <taxon>Fungi</taxon>
        <taxon>Dikarya</taxon>
        <taxon>Ascomycota</taxon>
        <taxon>Pezizomycotina</taxon>
        <taxon>Orbiliomycetes</taxon>
        <taxon>Orbiliales</taxon>
        <taxon>Orbiliaceae</taxon>
        <taxon>Orbilia</taxon>
    </lineage>
</organism>
<gene>
    <name evidence="1" type="ORF">TWF102_003250</name>
</gene>
<dbReference type="Proteomes" id="UP000475325">
    <property type="component" value="Unassembled WGS sequence"/>
</dbReference>
<sequence>MPSIKEKNKSFTCYSNKELAKTRKYLKASRPSPRIGKRQFGFDRKKKVKKKFKGVIKDVEIPVSQGLPLSSIFFFSPSSLFSSGEVCLLNFPFTSTLGSSDLRKRTSSENS</sequence>
<dbReference type="EMBL" id="WIQW01000165">
    <property type="protein sequence ID" value="KAF3078784.1"/>
    <property type="molecule type" value="Genomic_DNA"/>
</dbReference>
<reference evidence="1 2" key="1">
    <citation type="submission" date="2019-06" db="EMBL/GenBank/DDBJ databases">
        <authorList>
            <person name="Palmer J.M."/>
        </authorList>
    </citation>
    <scope>NUCLEOTIDE SEQUENCE [LARGE SCALE GENOMIC DNA]</scope>
    <source>
        <strain evidence="1 2">TWF102</strain>
    </source>
</reference>
<accession>A0A7C8J9R3</accession>
<protein>
    <submittedName>
        <fullName evidence="1">Uncharacterized protein</fullName>
    </submittedName>
</protein>
<evidence type="ECO:0000313" key="2">
    <source>
        <dbReference type="Proteomes" id="UP000475325"/>
    </source>
</evidence>
<proteinExistence type="predicted"/>
<dbReference type="AlphaFoldDB" id="A0A7C8J9R3"/>
<comment type="caution">
    <text evidence="1">The sequence shown here is derived from an EMBL/GenBank/DDBJ whole genome shotgun (WGS) entry which is preliminary data.</text>
</comment>